<dbReference type="GO" id="GO:0005524">
    <property type="term" value="F:ATP binding"/>
    <property type="evidence" value="ECO:0007669"/>
    <property type="project" value="UniProtKB-UniRule"/>
</dbReference>
<keyword evidence="3" id="KW-0597">Phosphoprotein</keyword>
<dbReference type="GO" id="GO:0072686">
    <property type="term" value="C:mitotic spindle"/>
    <property type="evidence" value="ECO:0007669"/>
    <property type="project" value="TreeGrafter"/>
</dbReference>
<evidence type="ECO:0000256" key="4">
    <source>
        <dbReference type="ARBA" id="ARBA00022701"/>
    </source>
</evidence>
<feature type="coiled-coil region" evidence="11">
    <location>
        <begin position="1057"/>
        <end position="1208"/>
    </location>
</feature>
<evidence type="ECO:0000256" key="3">
    <source>
        <dbReference type="ARBA" id="ARBA00022553"/>
    </source>
</evidence>
<evidence type="ECO:0000259" key="13">
    <source>
        <dbReference type="PROSITE" id="PS50067"/>
    </source>
</evidence>
<keyword evidence="14" id="KW-1185">Reference proteome</keyword>
<feature type="compositionally biased region" description="Basic and acidic residues" evidence="12">
    <location>
        <begin position="1243"/>
        <end position="1259"/>
    </location>
</feature>
<dbReference type="Pfam" id="PF00225">
    <property type="entry name" value="Kinesin"/>
    <property type="match status" value="1"/>
</dbReference>
<evidence type="ECO:0000256" key="9">
    <source>
        <dbReference type="ARBA" id="ARBA00023212"/>
    </source>
</evidence>
<keyword evidence="9" id="KW-0206">Cytoskeleton</keyword>
<comment type="subcellular location">
    <subcellularLocation>
        <location evidence="1">Cytoplasm</location>
        <location evidence="1">Cytoskeleton</location>
        <location evidence="1">Spindle</location>
    </subcellularLocation>
</comment>
<evidence type="ECO:0000256" key="5">
    <source>
        <dbReference type="ARBA" id="ARBA00022741"/>
    </source>
</evidence>
<dbReference type="SMART" id="SM00129">
    <property type="entry name" value="KISc"/>
    <property type="match status" value="1"/>
</dbReference>
<evidence type="ECO:0000256" key="1">
    <source>
        <dbReference type="ARBA" id="ARBA00004186"/>
    </source>
</evidence>
<feature type="coiled-coil region" evidence="11">
    <location>
        <begin position="972"/>
        <end position="1006"/>
    </location>
</feature>
<dbReference type="PRINTS" id="PR00380">
    <property type="entry name" value="KINESINHEAVY"/>
</dbReference>
<feature type="region of interest" description="Disordered" evidence="12">
    <location>
        <begin position="1233"/>
        <end position="1334"/>
    </location>
</feature>
<dbReference type="InterPro" id="IPR019821">
    <property type="entry name" value="Kinesin_motor_CS"/>
</dbReference>
<keyword evidence="2" id="KW-0963">Cytoplasm</keyword>
<dbReference type="Proteomes" id="UP000695007">
    <property type="component" value="Unplaced"/>
</dbReference>
<evidence type="ECO:0000256" key="10">
    <source>
        <dbReference type="PROSITE-ProRule" id="PRU00283"/>
    </source>
</evidence>
<dbReference type="GO" id="GO:0008574">
    <property type="term" value="F:plus-end-directed microtubule motor activity"/>
    <property type="evidence" value="ECO:0007669"/>
    <property type="project" value="TreeGrafter"/>
</dbReference>
<keyword evidence="5 10" id="KW-0547">Nucleotide-binding</keyword>
<name>A0AAJ6YBH1_9HYME</name>
<feature type="coiled-coil region" evidence="11">
    <location>
        <begin position="650"/>
        <end position="698"/>
    </location>
</feature>
<dbReference type="GO" id="GO:0005634">
    <property type="term" value="C:nucleus"/>
    <property type="evidence" value="ECO:0007669"/>
    <property type="project" value="TreeGrafter"/>
</dbReference>
<feature type="binding site" evidence="10">
    <location>
        <begin position="188"/>
        <end position="195"/>
    </location>
    <ligand>
        <name>ATP</name>
        <dbReference type="ChEBI" id="CHEBI:30616"/>
    </ligand>
</feature>
<reference evidence="15" key="1">
    <citation type="submission" date="2025-08" db="UniProtKB">
        <authorList>
            <consortium name="RefSeq"/>
        </authorList>
    </citation>
    <scope>IDENTIFICATION</scope>
</reference>
<feature type="coiled-coil region" evidence="11">
    <location>
        <begin position="759"/>
        <end position="842"/>
    </location>
</feature>
<dbReference type="GeneID" id="105359115"/>
<dbReference type="InterPro" id="IPR001752">
    <property type="entry name" value="Kinesin_motor_dom"/>
</dbReference>
<sequence>MGDTSYNFYNINHKMNPINSTQSSENESIGGDMSYLYGRDPSILAYGQRPFPSQESKRNLISSLEEEKEDESIENRDKNLRSINASIIQTIKVFLRMKPYPAKMKITPELSNVYTILNSTTLLTKMPSLDNNTSCLKKIKMNDTVSRKFIFTQTFGPKTSQLQLFEEAVKPQMIKFLSGQNSIVMSYGTTNSGKTYTLQGTVESPGIIPRGIEFVFSNINPREVPYYKPVNLCDVVFLNNHERLHEMDLKMKLLTFNSEDKNYHVRIYKQMQRLLQEESPIRPSQNYNGYYSVWISFAEIYNETIYDLLWNDCQRKQPPLKLVTDCRGRAYIKGLKSINVNSGAEAYQVLMAGQYNLKIAATALNSRSSRSHCIFTIKLLKYRYEHDPNSVEVSMFTFCDLAGSERLKKTLNVGERLKEAQNINTSLLVLGRCLKTIYESQCSTKQKNESIGPFRESKLTRLFQRALLGKEQLALIVNVNPVPNLYVETQNVLNFSAIAKKIVIENAEIVKRRHSHSRFSRLVTQNLKTDMDWENTELVDMTEASEEVFEEESEISENDLINENLLIENELLKKEIKDLKDSILKKDMQTRKEMTDMYIEILKKSEESWKNRMLDMEEQQEDLRELAVDRIELFYKEKLNQLNSRKRSRLSDDEEDDSNIKKELENLEIENTCLATKIETMKKSIRDLKQLKDAEETEKTKLSFELAVAKEETKRTNEMLLAAQRSINSGENISDNYVQELTEICKKKDDRIKTMKIFLNEAKEEYIFITEQAQKLENQIKTQNELLVENKEHINDLEEQLTQANIYSSEQSKFIEDLEEQLDQQMKNMAVTEEKVKNLSEKCLLVNNNKCIEINTIKEDNQNIEKTKPLLEEIKLRLELSQHENNQLKEKLNQRVNEIELLKSKLDTTKNQLDKVTERVNNLIIEDVEKDILNNQNLITTVEQEIQTEAMNSLNLDLTKVKSKLVNISCQTEIHMEQLDEIKEQYEETKEVLKDCRLKKEEIKKQLDTIIIDKQNELDKVFEKFEKERSHFKDLIETQNIKDKNLTSQITDAIAREHDKDNEISSLQKEMKNLIQTNEEAIIKMEIEVKNILKDLTISKEQLTKTEERNKKIEKDYRQIIQILELKIDSLEDRLLQKRLENEQHKLTIEELKKSVDDTEHELEVFTKNRNETVAKYEDLVKSQYDELDFHRKEVTRLQDLFQELKENHVTPLKGNTKKSRCNIKEEKKKTKVLIPEVTNNSEDDHYENNRMEKSKQNKEFVTPNIDNIPLIDLSGSESKKSAKSTSKDPPSTKRTRKKRLFTPLDESFFDIEQGEPSPSPSSSTRNLRNRKNK</sequence>
<dbReference type="InterPro" id="IPR027417">
    <property type="entry name" value="P-loop_NTPase"/>
</dbReference>
<accession>A0AAJ6YBH1</accession>
<dbReference type="PROSITE" id="PS00411">
    <property type="entry name" value="KINESIN_MOTOR_1"/>
    <property type="match status" value="1"/>
</dbReference>
<dbReference type="GO" id="GO:0005876">
    <property type="term" value="C:spindle microtubule"/>
    <property type="evidence" value="ECO:0007669"/>
    <property type="project" value="TreeGrafter"/>
</dbReference>
<dbReference type="GO" id="GO:0090307">
    <property type="term" value="P:mitotic spindle assembly"/>
    <property type="evidence" value="ECO:0007669"/>
    <property type="project" value="TreeGrafter"/>
</dbReference>
<feature type="region of interest" description="Disordered" evidence="12">
    <location>
        <begin position="47"/>
        <end position="75"/>
    </location>
</feature>
<dbReference type="Gene3D" id="3.40.850.10">
    <property type="entry name" value="Kinesin motor domain"/>
    <property type="match status" value="1"/>
</dbReference>
<dbReference type="RefSeq" id="XP_011493901.1">
    <property type="nucleotide sequence ID" value="XM_011495599.1"/>
</dbReference>
<dbReference type="GO" id="GO:0007018">
    <property type="term" value="P:microtubule-based movement"/>
    <property type="evidence" value="ECO:0007669"/>
    <property type="project" value="InterPro"/>
</dbReference>
<dbReference type="InterPro" id="IPR036961">
    <property type="entry name" value="Kinesin_motor_dom_sf"/>
</dbReference>
<keyword evidence="8 10" id="KW-0505">Motor protein</keyword>
<comment type="similarity">
    <text evidence="10">Belongs to the TRAFAC class myosin-kinesin ATPase superfamily. Kinesin family.</text>
</comment>
<protein>
    <submittedName>
        <fullName evidence="15">Kinesin-like protein KIF20A isoform X1</fullName>
    </submittedName>
</protein>
<dbReference type="GO" id="GO:0051231">
    <property type="term" value="P:spindle elongation"/>
    <property type="evidence" value="ECO:0007669"/>
    <property type="project" value="TreeGrafter"/>
</dbReference>
<keyword evidence="7 11" id="KW-0175">Coiled coil</keyword>
<dbReference type="PROSITE" id="PS50067">
    <property type="entry name" value="KINESIN_MOTOR_2"/>
    <property type="match status" value="1"/>
</dbReference>
<evidence type="ECO:0000256" key="11">
    <source>
        <dbReference type="SAM" id="Coils"/>
    </source>
</evidence>
<feature type="coiled-coil region" evidence="11">
    <location>
        <begin position="871"/>
        <end position="945"/>
    </location>
</feature>
<feature type="domain" description="Kinesin motor" evidence="13">
    <location>
        <begin position="90"/>
        <end position="502"/>
    </location>
</feature>
<gene>
    <name evidence="15" type="primary">LOC105359115</name>
</gene>
<evidence type="ECO:0000256" key="7">
    <source>
        <dbReference type="ARBA" id="ARBA00023054"/>
    </source>
</evidence>
<evidence type="ECO:0000256" key="2">
    <source>
        <dbReference type="ARBA" id="ARBA00022490"/>
    </source>
</evidence>
<dbReference type="PANTHER" id="PTHR47970">
    <property type="entry name" value="KINESIN-LIKE PROTEIN KIF11"/>
    <property type="match status" value="1"/>
</dbReference>
<dbReference type="GO" id="GO:0008017">
    <property type="term" value="F:microtubule binding"/>
    <property type="evidence" value="ECO:0007669"/>
    <property type="project" value="InterPro"/>
</dbReference>
<evidence type="ECO:0000256" key="12">
    <source>
        <dbReference type="SAM" id="MobiDB-lite"/>
    </source>
</evidence>
<evidence type="ECO:0000313" key="14">
    <source>
        <dbReference type="Proteomes" id="UP000695007"/>
    </source>
</evidence>
<proteinExistence type="inferred from homology"/>
<evidence type="ECO:0000256" key="6">
    <source>
        <dbReference type="ARBA" id="ARBA00022840"/>
    </source>
</evidence>
<keyword evidence="6 10" id="KW-0067">ATP-binding</keyword>
<keyword evidence="4" id="KW-0493">Microtubule</keyword>
<evidence type="ECO:0000256" key="8">
    <source>
        <dbReference type="ARBA" id="ARBA00023175"/>
    </source>
</evidence>
<dbReference type="SUPFAM" id="SSF52540">
    <property type="entry name" value="P-loop containing nucleoside triphosphate hydrolases"/>
    <property type="match status" value="1"/>
</dbReference>
<evidence type="ECO:0000313" key="15">
    <source>
        <dbReference type="RefSeq" id="XP_011493901.1"/>
    </source>
</evidence>
<dbReference type="InterPro" id="IPR047149">
    <property type="entry name" value="KIF11-like"/>
</dbReference>
<feature type="coiled-coil region" evidence="11">
    <location>
        <begin position="562"/>
        <end position="626"/>
    </location>
</feature>
<dbReference type="KEGG" id="csol:105359115"/>
<dbReference type="PANTHER" id="PTHR47970:SF29">
    <property type="entry name" value="KINESIN FAMILY MEMBER 20B"/>
    <property type="match status" value="1"/>
</dbReference>
<organism evidence="14 15">
    <name type="scientific">Ceratosolen solmsi marchali</name>
    <dbReference type="NCBI Taxonomy" id="326594"/>
    <lineage>
        <taxon>Eukaryota</taxon>
        <taxon>Metazoa</taxon>
        <taxon>Ecdysozoa</taxon>
        <taxon>Arthropoda</taxon>
        <taxon>Hexapoda</taxon>
        <taxon>Insecta</taxon>
        <taxon>Pterygota</taxon>
        <taxon>Neoptera</taxon>
        <taxon>Endopterygota</taxon>
        <taxon>Hymenoptera</taxon>
        <taxon>Apocrita</taxon>
        <taxon>Proctotrupomorpha</taxon>
        <taxon>Chalcidoidea</taxon>
        <taxon>Agaonidae</taxon>
        <taxon>Agaoninae</taxon>
        <taxon>Ceratosolen</taxon>
    </lineage>
</organism>